<feature type="transmembrane region" description="Helical" evidence="2">
    <location>
        <begin position="20"/>
        <end position="39"/>
    </location>
</feature>
<dbReference type="AlphaFoldDB" id="A0A6P8C0P0"/>
<name>A0A6P8C0P0_PUNGR</name>
<proteinExistence type="predicted"/>
<dbReference type="PANTHER" id="PTHR33373:SF1">
    <property type="entry name" value="DUF4050 DOMAIN-CONTAINING PROTEIN"/>
    <property type="match status" value="1"/>
</dbReference>
<reference evidence="5" key="2">
    <citation type="submission" date="2025-08" db="UniProtKB">
        <authorList>
            <consortium name="RefSeq"/>
        </authorList>
    </citation>
    <scope>IDENTIFICATION</scope>
    <source>
        <tissue evidence="5">Leaf</tissue>
    </source>
</reference>
<organism evidence="4 5">
    <name type="scientific">Punica granatum</name>
    <name type="common">Pomegranate</name>
    <dbReference type="NCBI Taxonomy" id="22663"/>
    <lineage>
        <taxon>Eukaryota</taxon>
        <taxon>Viridiplantae</taxon>
        <taxon>Streptophyta</taxon>
        <taxon>Embryophyta</taxon>
        <taxon>Tracheophyta</taxon>
        <taxon>Spermatophyta</taxon>
        <taxon>Magnoliopsida</taxon>
        <taxon>eudicotyledons</taxon>
        <taxon>Gunneridae</taxon>
        <taxon>Pentapetalae</taxon>
        <taxon>rosids</taxon>
        <taxon>malvids</taxon>
        <taxon>Myrtales</taxon>
        <taxon>Lythraceae</taxon>
        <taxon>Punica</taxon>
    </lineage>
</organism>
<dbReference type="Pfam" id="PF13259">
    <property type="entry name" value="clamp_Gag1-like"/>
    <property type="match status" value="1"/>
</dbReference>
<dbReference type="PANTHER" id="PTHR33373">
    <property type="entry name" value="OS07G0479600 PROTEIN"/>
    <property type="match status" value="1"/>
</dbReference>
<dbReference type="OrthoDB" id="1896025at2759"/>
<keyword evidence="4" id="KW-1185">Reference proteome</keyword>
<dbReference type="RefSeq" id="XP_031376104.1">
    <property type="nucleotide sequence ID" value="XM_031520244.1"/>
</dbReference>
<dbReference type="Proteomes" id="UP000515151">
    <property type="component" value="Chromosome 1"/>
</dbReference>
<dbReference type="GeneID" id="116191238"/>
<protein>
    <submittedName>
        <fullName evidence="5">Uncharacterized protein LOC116191238 isoform X1</fullName>
    </submittedName>
</protein>
<evidence type="ECO:0000256" key="1">
    <source>
        <dbReference type="SAM" id="MobiDB-lite"/>
    </source>
</evidence>
<evidence type="ECO:0000313" key="4">
    <source>
        <dbReference type="Proteomes" id="UP000515151"/>
    </source>
</evidence>
<keyword evidence="2" id="KW-0812">Transmembrane</keyword>
<evidence type="ECO:0000259" key="3">
    <source>
        <dbReference type="Pfam" id="PF13259"/>
    </source>
</evidence>
<dbReference type="InterPro" id="IPR025124">
    <property type="entry name" value="Gag1-like_clamp"/>
</dbReference>
<evidence type="ECO:0000256" key="2">
    <source>
        <dbReference type="SAM" id="Phobius"/>
    </source>
</evidence>
<gene>
    <name evidence="5" type="primary">LOC116191238</name>
</gene>
<feature type="domain" description="Gag1-like clamp" evidence="3">
    <location>
        <begin position="96"/>
        <end position="204"/>
    </location>
</feature>
<sequence length="204" mass="23266">MSSRLCILTQFKGCLGREPFCSFLGFLWVYIRVIVRLMMEKLKEKCGALFSSRGCLGCCSEYPLILGEDRPLKEVRKSQSETVKKPGIADDFWSTSAHEMDLSHRSLSSANTSSQTLDSQHNAGSTSNSPEFVNPGLILWNQMREQWTANKRTQNEKQVREPRISWNATYEGLLGTNKPFPQPIPLSEMVDFLVDVWKQEGFYD</sequence>
<evidence type="ECO:0000313" key="5">
    <source>
        <dbReference type="RefSeq" id="XP_031376104.1"/>
    </source>
</evidence>
<keyword evidence="2" id="KW-1133">Transmembrane helix</keyword>
<feature type="region of interest" description="Disordered" evidence="1">
    <location>
        <begin position="109"/>
        <end position="131"/>
    </location>
</feature>
<keyword evidence="2" id="KW-0472">Membrane</keyword>
<accession>A0A6P8C0P0</accession>
<reference evidence="4" key="1">
    <citation type="journal article" date="2020" name="Plant Biotechnol. J.">
        <title>The pomegranate (Punica granatum L.) draft genome dissects genetic divergence between soft- and hard-seeded cultivars.</title>
        <authorList>
            <person name="Luo X."/>
            <person name="Li H."/>
            <person name="Wu Z."/>
            <person name="Yao W."/>
            <person name="Zhao P."/>
            <person name="Cao D."/>
            <person name="Yu H."/>
            <person name="Li K."/>
            <person name="Poudel K."/>
            <person name="Zhao D."/>
            <person name="Zhang F."/>
            <person name="Xia X."/>
            <person name="Chen L."/>
            <person name="Wang Q."/>
            <person name="Jing D."/>
            <person name="Cao S."/>
        </authorList>
    </citation>
    <scope>NUCLEOTIDE SEQUENCE [LARGE SCALE GENOMIC DNA]</scope>
    <source>
        <strain evidence="4">cv. Tunisia</strain>
    </source>
</reference>